<proteinExistence type="predicted"/>
<organism evidence="1 2">
    <name type="scientific">Malus domestica</name>
    <name type="common">Apple</name>
    <name type="synonym">Pyrus malus</name>
    <dbReference type="NCBI Taxonomy" id="3750"/>
    <lineage>
        <taxon>Eukaryota</taxon>
        <taxon>Viridiplantae</taxon>
        <taxon>Streptophyta</taxon>
        <taxon>Embryophyta</taxon>
        <taxon>Tracheophyta</taxon>
        <taxon>Spermatophyta</taxon>
        <taxon>Magnoliopsida</taxon>
        <taxon>eudicotyledons</taxon>
        <taxon>Gunneridae</taxon>
        <taxon>Pentapetalae</taxon>
        <taxon>rosids</taxon>
        <taxon>fabids</taxon>
        <taxon>Rosales</taxon>
        <taxon>Rosaceae</taxon>
        <taxon>Amygdaloideae</taxon>
        <taxon>Maleae</taxon>
        <taxon>Malus</taxon>
    </lineage>
</organism>
<accession>A0A498HMV1</accession>
<reference evidence="1 2" key="1">
    <citation type="submission" date="2018-10" db="EMBL/GenBank/DDBJ databases">
        <title>A high-quality apple genome assembly.</title>
        <authorList>
            <person name="Hu J."/>
        </authorList>
    </citation>
    <scope>NUCLEOTIDE SEQUENCE [LARGE SCALE GENOMIC DNA]</scope>
    <source>
        <strain evidence="2">cv. HFTH1</strain>
        <tissue evidence="1">Young leaf</tissue>
    </source>
</reference>
<protein>
    <submittedName>
        <fullName evidence="1">Uncharacterized protein</fullName>
    </submittedName>
</protein>
<keyword evidence="2" id="KW-1185">Reference proteome</keyword>
<dbReference type="EMBL" id="RDQH01000342">
    <property type="protein sequence ID" value="RXH70875.1"/>
    <property type="molecule type" value="Genomic_DNA"/>
</dbReference>
<evidence type="ECO:0000313" key="2">
    <source>
        <dbReference type="Proteomes" id="UP000290289"/>
    </source>
</evidence>
<dbReference type="STRING" id="3750.A0A498HMV1"/>
<name>A0A498HMV1_MALDO</name>
<evidence type="ECO:0000313" key="1">
    <source>
        <dbReference type="EMBL" id="RXH70875.1"/>
    </source>
</evidence>
<sequence length="74" mass="8564">MLEKSNSKLNIRVFVQTCEAMHHMLKCLPMGFEDFLLGAHILINYKACVDFDDQSMKALFFKHVKAFETNGTYC</sequence>
<dbReference type="Proteomes" id="UP000290289">
    <property type="component" value="Chromosome 16"/>
</dbReference>
<gene>
    <name evidence="1" type="ORF">DVH24_015497</name>
</gene>
<dbReference type="AlphaFoldDB" id="A0A498HMV1"/>
<comment type="caution">
    <text evidence="1">The sequence shown here is derived from an EMBL/GenBank/DDBJ whole genome shotgun (WGS) entry which is preliminary data.</text>
</comment>